<name>A0ABS8VMZ0_DATST</name>
<proteinExistence type="predicted"/>
<feature type="non-terminal residue" evidence="1">
    <location>
        <position position="1"/>
    </location>
</feature>
<dbReference type="EMBL" id="JACEIK010005521">
    <property type="protein sequence ID" value="MCE0481710.1"/>
    <property type="molecule type" value="Genomic_DNA"/>
</dbReference>
<feature type="non-terminal residue" evidence="1">
    <location>
        <position position="56"/>
    </location>
</feature>
<keyword evidence="2" id="KW-1185">Reference proteome</keyword>
<evidence type="ECO:0000313" key="1">
    <source>
        <dbReference type="EMBL" id="MCE0481710.1"/>
    </source>
</evidence>
<dbReference type="Proteomes" id="UP000823775">
    <property type="component" value="Unassembled WGS sequence"/>
</dbReference>
<gene>
    <name evidence="1" type="ORF">HAX54_039689</name>
</gene>
<organism evidence="1 2">
    <name type="scientific">Datura stramonium</name>
    <name type="common">Jimsonweed</name>
    <name type="synonym">Common thornapple</name>
    <dbReference type="NCBI Taxonomy" id="4076"/>
    <lineage>
        <taxon>Eukaryota</taxon>
        <taxon>Viridiplantae</taxon>
        <taxon>Streptophyta</taxon>
        <taxon>Embryophyta</taxon>
        <taxon>Tracheophyta</taxon>
        <taxon>Spermatophyta</taxon>
        <taxon>Magnoliopsida</taxon>
        <taxon>eudicotyledons</taxon>
        <taxon>Gunneridae</taxon>
        <taxon>Pentapetalae</taxon>
        <taxon>asterids</taxon>
        <taxon>lamiids</taxon>
        <taxon>Solanales</taxon>
        <taxon>Solanaceae</taxon>
        <taxon>Solanoideae</taxon>
        <taxon>Datureae</taxon>
        <taxon>Datura</taxon>
    </lineage>
</organism>
<sequence>YHRDCSTIQHHKHKKRVNKVAAIPILIDGCSDNVVRGATSRIHNVLVVVVRGDTSR</sequence>
<protein>
    <submittedName>
        <fullName evidence="1">Uncharacterized protein</fullName>
    </submittedName>
</protein>
<comment type="caution">
    <text evidence="1">The sequence shown here is derived from an EMBL/GenBank/DDBJ whole genome shotgun (WGS) entry which is preliminary data.</text>
</comment>
<reference evidence="1 2" key="1">
    <citation type="journal article" date="2021" name="BMC Genomics">
        <title>Datura genome reveals duplications of psychoactive alkaloid biosynthetic genes and high mutation rate following tissue culture.</title>
        <authorList>
            <person name="Rajewski A."/>
            <person name="Carter-House D."/>
            <person name="Stajich J."/>
            <person name="Litt A."/>
        </authorList>
    </citation>
    <scope>NUCLEOTIDE SEQUENCE [LARGE SCALE GENOMIC DNA]</scope>
    <source>
        <strain evidence="1">AR-01</strain>
    </source>
</reference>
<evidence type="ECO:0000313" key="2">
    <source>
        <dbReference type="Proteomes" id="UP000823775"/>
    </source>
</evidence>
<accession>A0ABS8VMZ0</accession>